<evidence type="ECO:0008006" key="3">
    <source>
        <dbReference type="Google" id="ProtNLM"/>
    </source>
</evidence>
<gene>
    <name evidence="2" type="ORF">UFOVP1254_90</name>
</gene>
<proteinExistence type="predicted"/>
<evidence type="ECO:0000313" key="2">
    <source>
        <dbReference type="EMBL" id="CAB4194499.1"/>
    </source>
</evidence>
<organism evidence="2">
    <name type="scientific">uncultured Caudovirales phage</name>
    <dbReference type="NCBI Taxonomy" id="2100421"/>
    <lineage>
        <taxon>Viruses</taxon>
        <taxon>Duplodnaviria</taxon>
        <taxon>Heunggongvirae</taxon>
        <taxon>Uroviricota</taxon>
        <taxon>Caudoviricetes</taxon>
        <taxon>Peduoviridae</taxon>
        <taxon>Maltschvirus</taxon>
        <taxon>Maltschvirus maltsch</taxon>
    </lineage>
</organism>
<keyword evidence="1" id="KW-0472">Membrane</keyword>
<evidence type="ECO:0000256" key="1">
    <source>
        <dbReference type="SAM" id="Phobius"/>
    </source>
</evidence>
<feature type="transmembrane region" description="Helical" evidence="1">
    <location>
        <begin position="6"/>
        <end position="25"/>
    </location>
</feature>
<accession>A0A6J5RBX0</accession>
<keyword evidence="1" id="KW-0812">Transmembrane</keyword>
<feature type="transmembrane region" description="Helical" evidence="1">
    <location>
        <begin position="119"/>
        <end position="139"/>
    </location>
</feature>
<keyword evidence="1" id="KW-1133">Transmembrane helix</keyword>
<sequence>MITGILSILGSSAFGSLLGGLFAWLNRKSDIEAKRIDLAHEAAKWAHDLLVKDKDLEYAKVEAAGRKDVAIIEGEASMQTARFNAIAAAQEADRITADELKAAGKWKWLLVWAATFNKLIRPLATVLLTGAAIYINFLFVGKLIDVWPNLDKTQQYDAAMQAFAWITGQAGACLGYWFVSRGSSK</sequence>
<name>A0A6J5RBX0_9CAUD</name>
<dbReference type="EMBL" id="LR797210">
    <property type="protein sequence ID" value="CAB4194499.1"/>
    <property type="molecule type" value="Genomic_DNA"/>
</dbReference>
<protein>
    <recommendedName>
        <fullName evidence="3">Holin of 3TMs, for gene-transfer release</fullName>
    </recommendedName>
</protein>
<reference evidence="2" key="1">
    <citation type="submission" date="2020-05" db="EMBL/GenBank/DDBJ databases">
        <authorList>
            <person name="Chiriac C."/>
            <person name="Salcher M."/>
            <person name="Ghai R."/>
            <person name="Kavagutti S V."/>
        </authorList>
    </citation>
    <scope>NUCLEOTIDE SEQUENCE</scope>
</reference>
<feature type="transmembrane region" description="Helical" evidence="1">
    <location>
        <begin position="159"/>
        <end position="179"/>
    </location>
</feature>